<dbReference type="PANTHER" id="PTHR43415:SF3">
    <property type="entry name" value="GNAT-FAMILY ACETYLTRANSFERASE"/>
    <property type="match status" value="1"/>
</dbReference>
<dbReference type="Pfam" id="PF00583">
    <property type="entry name" value="Acetyltransf_1"/>
    <property type="match status" value="1"/>
</dbReference>
<dbReference type="CDD" id="cd04301">
    <property type="entry name" value="NAT_SF"/>
    <property type="match status" value="1"/>
</dbReference>
<organism evidence="2 3">
    <name type="scientific">Shewanella denitrificans (strain OS217 / ATCC BAA-1090 / DSM 15013)</name>
    <dbReference type="NCBI Taxonomy" id="318161"/>
    <lineage>
        <taxon>Bacteria</taxon>
        <taxon>Pseudomonadati</taxon>
        <taxon>Pseudomonadota</taxon>
        <taxon>Gammaproteobacteria</taxon>
        <taxon>Alteromonadales</taxon>
        <taxon>Shewanellaceae</taxon>
        <taxon>Shewanella</taxon>
    </lineage>
</organism>
<name>Q12JL2_SHEDO</name>
<dbReference type="EMBL" id="CP000302">
    <property type="protein sequence ID" value="ABE56364.1"/>
    <property type="molecule type" value="Genomic_DNA"/>
</dbReference>
<evidence type="ECO:0000313" key="2">
    <source>
        <dbReference type="EMBL" id="ABE56364.1"/>
    </source>
</evidence>
<dbReference type="AlphaFoldDB" id="Q12JL2"/>
<dbReference type="InterPro" id="IPR016181">
    <property type="entry name" value="Acyl_CoA_acyltransferase"/>
</dbReference>
<dbReference type="RefSeq" id="WP_011497510.1">
    <property type="nucleotide sequence ID" value="NC_007954.1"/>
</dbReference>
<evidence type="ECO:0000313" key="3">
    <source>
        <dbReference type="Proteomes" id="UP000001982"/>
    </source>
</evidence>
<dbReference type="InterPro" id="IPR000182">
    <property type="entry name" value="GNAT_dom"/>
</dbReference>
<dbReference type="Proteomes" id="UP000001982">
    <property type="component" value="Chromosome"/>
</dbReference>
<accession>Q12JL2</accession>
<sequence>MVIEVRRTEPSDAKAIKEIYECQNAYSDTLQLPFPSADMWEKRRQNVPDHVYAYVAVIDGEVVGNIDFEVCTNPRRRHVATFGMGIKDKVQGLGVGSALLETVIDLADNWLNLKRIELTVYVDNERAIKLYKKFGFEIEGESKAYAFRNGHYVDAYHMARLVTQK</sequence>
<dbReference type="SUPFAM" id="SSF55729">
    <property type="entry name" value="Acyl-CoA N-acyltransferases (Nat)"/>
    <property type="match status" value="1"/>
</dbReference>
<dbReference type="eggNOG" id="COG1247">
    <property type="taxonomic scope" value="Bacteria"/>
</dbReference>
<dbReference type="OrthoDB" id="336415at2"/>
<keyword evidence="3" id="KW-1185">Reference proteome</keyword>
<feature type="domain" description="N-acetyltransferase" evidence="1">
    <location>
        <begin position="3"/>
        <end position="163"/>
    </location>
</feature>
<evidence type="ECO:0000259" key="1">
    <source>
        <dbReference type="PROSITE" id="PS51186"/>
    </source>
</evidence>
<gene>
    <name evidence="2" type="ordered locus">Sden_3086</name>
</gene>
<reference evidence="2 3" key="1">
    <citation type="submission" date="2006-03" db="EMBL/GenBank/DDBJ databases">
        <title>Complete sequence of Shewanella denitrificans OS217.</title>
        <authorList>
            <consortium name="US DOE Joint Genome Institute"/>
            <person name="Copeland A."/>
            <person name="Lucas S."/>
            <person name="Lapidus A."/>
            <person name="Barry K."/>
            <person name="Detter J.C."/>
            <person name="Glavina del Rio T."/>
            <person name="Hammon N."/>
            <person name="Israni S."/>
            <person name="Dalin E."/>
            <person name="Tice H."/>
            <person name="Pitluck S."/>
            <person name="Brettin T."/>
            <person name="Bruce D."/>
            <person name="Han C."/>
            <person name="Tapia R."/>
            <person name="Gilna P."/>
            <person name="Kiss H."/>
            <person name="Schmutz J."/>
            <person name="Larimer F."/>
            <person name="Land M."/>
            <person name="Hauser L."/>
            <person name="Kyrpides N."/>
            <person name="Lykidis A."/>
            <person name="Richardson P."/>
        </authorList>
    </citation>
    <scope>NUCLEOTIDE SEQUENCE [LARGE SCALE GENOMIC DNA]</scope>
    <source>
        <strain evidence="3">OS217 / ATCC BAA-1090 / DSM 15013</strain>
    </source>
</reference>
<dbReference type="GO" id="GO:0016747">
    <property type="term" value="F:acyltransferase activity, transferring groups other than amino-acyl groups"/>
    <property type="evidence" value="ECO:0007669"/>
    <property type="project" value="InterPro"/>
</dbReference>
<dbReference type="PROSITE" id="PS51186">
    <property type="entry name" value="GNAT"/>
    <property type="match status" value="1"/>
</dbReference>
<proteinExistence type="predicted"/>
<dbReference type="Gene3D" id="3.40.630.30">
    <property type="match status" value="1"/>
</dbReference>
<dbReference type="STRING" id="318161.Sden_3086"/>
<dbReference type="HOGENOM" id="CLU_013985_19_8_6"/>
<keyword evidence="2" id="KW-0808">Transferase</keyword>
<dbReference type="PANTHER" id="PTHR43415">
    <property type="entry name" value="SPERMIDINE N(1)-ACETYLTRANSFERASE"/>
    <property type="match status" value="1"/>
</dbReference>
<protein>
    <submittedName>
        <fullName evidence="2">GCN5-related N-acetyltransferase</fullName>
    </submittedName>
</protein>
<dbReference type="KEGG" id="sdn:Sden_3086"/>